<gene>
    <name evidence="1" type="ORF">BLNAU_1983</name>
</gene>
<keyword evidence="2" id="KW-1185">Reference proteome</keyword>
<name>A0ABQ9YH30_9EUKA</name>
<dbReference type="EMBL" id="JARBJD010000008">
    <property type="protein sequence ID" value="KAK2962960.1"/>
    <property type="molecule type" value="Genomic_DNA"/>
</dbReference>
<protein>
    <submittedName>
        <fullName evidence="1">Uncharacterized protein</fullName>
    </submittedName>
</protein>
<dbReference type="Proteomes" id="UP001281761">
    <property type="component" value="Unassembled WGS sequence"/>
</dbReference>
<reference evidence="1 2" key="1">
    <citation type="journal article" date="2022" name="bioRxiv">
        <title>Genomics of Preaxostyla Flagellates Illuminates Evolutionary Transitions and the Path Towards Mitochondrial Loss.</title>
        <authorList>
            <person name="Novak L.V.F."/>
            <person name="Treitli S.C."/>
            <person name="Pyrih J."/>
            <person name="Halakuc P."/>
            <person name="Pipaliya S.V."/>
            <person name="Vacek V."/>
            <person name="Brzon O."/>
            <person name="Soukal P."/>
            <person name="Eme L."/>
            <person name="Dacks J.B."/>
            <person name="Karnkowska A."/>
            <person name="Elias M."/>
            <person name="Hampl V."/>
        </authorList>
    </citation>
    <scope>NUCLEOTIDE SEQUENCE [LARGE SCALE GENOMIC DNA]</scope>
    <source>
        <strain evidence="1">NAU3</strain>
        <tissue evidence="1">Gut</tissue>
    </source>
</reference>
<organism evidence="1 2">
    <name type="scientific">Blattamonas nauphoetae</name>
    <dbReference type="NCBI Taxonomy" id="2049346"/>
    <lineage>
        <taxon>Eukaryota</taxon>
        <taxon>Metamonada</taxon>
        <taxon>Preaxostyla</taxon>
        <taxon>Oxymonadida</taxon>
        <taxon>Blattamonas</taxon>
    </lineage>
</organism>
<comment type="caution">
    <text evidence="1">The sequence shown here is derived from an EMBL/GenBank/DDBJ whole genome shotgun (WGS) entry which is preliminary data.</text>
</comment>
<accession>A0ABQ9YH30</accession>
<proteinExistence type="predicted"/>
<sequence length="112" mass="13195">MFVRCEVMRYHQAREHHYRGSNDRNRTPKVPQILKLEGTSARSSTDTVGCAFSPTSYRFTRYETELELAHLKQFYKIGTLRNSRDVCFVSNTTDAMANAHNCYGFYEHRWSF</sequence>
<evidence type="ECO:0000313" key="1">
    <source>
        <dbReference type="EMBL" id="KAK2962960.1"/>
    </source>
</evidence>
<evidence type="ECO:0000313" key="2">
    <source>
        <dbReference type="Proteomes" id="UP001281761"/>
    </source>
</evidence>